<gene>
    <name evidence="1" type="ORF">CCHLO57077_00015596</name>
</gene>
<comment type="caution">
    <text evidence="1">The sequence shown here is derived from an EMBL/GenBank/DDBJ whole genome shotgun (WGS) entry which is preliminary data.</text>
</comment>
<evidence type="ECO:0000313" key="1">
    <source>
        <dbReference type="EMBL" id="CAI6097764.1"/>
    </source>
</evidence>
<reference evidence="1" key="1">
    <citation type="submission" date="2023-01" db="EMBL/GenBank/DDBJ databases">
        <authorList>
            <person name="Piombo E."/>
        </authorList>
    </citation>
    <scope>NUCLEOTIDE SEQUENCE</scope>
</reference>
<sequence>MAQLFSRSRVHQLEKLISYHVERFIDKIRDGMSHVDLGMGARALEADIMFIQAVDSWASGEQLAMVEKNDEKATWMPVVMGAD</sequence>
<name>A0AA35MIF9_9HYPO</name>
<keyword evidence="2" id="KW-1185">Reference proteome</keyword>
<proteinExistence type="predicted"/>
<dbReference type="EMBL" id="CABFNP030001295">
    <property type="protein sequence ID" value="CAI6097764.1"/>
    <property type="molecule type" value="Genomic_DNA"/>
</dbReference>
<protein>
    <submittedName>
        <fullName evidence="1">Uncharacterized protein</fullName>
    </submittedName>
</protein>
<organism evidence="1 2">
    <name type="scientific">Clonostachys chloroleuca</name>
    <dbReference type="NCBI Taxonomy" id="1926264"/>
    <lineage>
        <taxon>Eukaryota</taxon>
        <taxon>Fungi</taxon>
        <taxon>Dikarya</taxon>
        <taxon>Ascomycota</taxon>
        <taxon>Pezizomycotina</taxon>
        <taxon>Sordariomycetes</taxon>
        <taxon>Hypocreomycetidae</taxon>
        <taxon>Hypocreales</taxon>
        <taxon>Bionectriaceae</taxon>
        <taxon>Clonostachys</taxon>
    </lineage>
</organism>
<dbReference type="Proteomes" id="UP001160390">
    <property type="component" value="Unassembled WGS sequence"/>
</dbReference>
<accession>A0AA35MIF9</accession>
<dbReference type="AlphaFoldDB" id="A0AA35MIF9"/>
<evidence type="ECO:0000313" key="2">
    <source>
        <dbReference type="Proteomes" id="UP001160390"/>
    </source>
</evidence>